<feature type="compositionally biased region" description="Basic and acidic residues" evidence="1">
    <location>
        <begin position="142"/>
        <end position="155"/>
    </location>
</feature>
<feature type="region of interest" description="Disordered" evidence="1">
    <location>
        <begin position="99"/>
        <end position="155"/>
    </location>
</feature>
<dbReference type="EnsemblProtists" id="HpaT801959">
    <property type="protein sequence ID" value="HpaP801959"/>
    <property type="gene ID" value="HpaG801959"/>
</dbReference>
<proteinExistence type="predicted"/>
<evidence type="ECO:0000313" key="3">
    <source>
        <dbReference type="Proteomes" id="UP000011713"/>
    </source>
</evidence>
<accession>M4B6Q8</accession>
<dbReference type="HOGENOM" id="CLU_1698886_0_0_1"/>
<dbReference type="EMBL" id="JH598637">
    <property type="status" value="NOT_ANNOTATED_CDS"/>
    <property type="molecule type" value="Genomic_DNA"/>
</dbReference>
<dbReference type="Proteomes" id="UP000011713">
    <property type="component" value="Unassembled WGS sequence"/>
</dbReference>
<sequence>METARGVVGWVTLNRVRFASKHIRVVLLPSRIFGLPTSENIDTTNWKIAPGHYLARSARTLNTTQLRSDAGNLTGLKYKIARRLKWVRRLTTQVPHFWHKPIKADRGDSGRAPTKNTRSSEEFPPGRHQSLQRSSLASSQVHLEECSRPNDGYTR</sequence>
<reference evidence="3" key="1">
    <citation type="journal article" date="2010" name="Science">
        <title>Signatures of adaptation to obligate biotrophy in the Hyaloperonospora arabidopsidis genome.</title>
        <authorList>
            <person name="Baxter L."/>
            <person name="Tripathy S."/>
            <person name="Ishaque N."/>
            <person name="Boot N."/>
            <person name="Cabral A."/>
            <person name="Kemen E."/>
            <person name="Thines M."/>
            <person name="Ah-Fong A."/>
            <person name="Anderson R."/>
            <person name="Badejoko W."/>
            <person name="Bittner-Eddy P."/>
            <person name="Boore J.L."/>
            <person name="Chibucos M.C."/>
            <person name="Coates M."/>
            <person name="Dehal P."/>
            <person name="Delehaunty K."/>
            <person name="Dong S."/>
            <person name="Downton P."/>
            <person name="Dumas B."/>
            <person name="Fabro G."/>
            <person name="Fronick C."/>
            <person name="Fuerstenberg S.I."/>
            <person name="Fulton L."/>
            <person name="Gaulin E."/>
            <person name="Govers F."/>
            <person name="Hughes L."/>
            <person name="Humphray S."/>
            <person name="Jiang R.H."/>
            <person name="Judelson H."/>
            <person name="Kamoun S."/>
            <person name="Kyung K."/>
            <person name="Meijer H."/>
            <person name="Minx P."/>
            <person name="Morris P."/>
            <person name="Nelson J."/>
            <person name="Phuntumart V."/>
            <person name="Qutob D."/>
            <person name="Rehmany A."/>
            <person name="Rougon-Cardoso A."/>
            <person name="Ryden P."/>
            <person name="Torto-Alalibo T."/>
            <person name="Studholme D."/>
            <person name="Wang Y."/>
            <person name="Win J."/>
            <person name="Wood J."/>
            <person name="Clifton S.W."/>
            <person name="Rogers J."/>
            <person name="Van den Ackerveken G."/>
            <person name="Jones J.D."/>
            <person name="McDowell J.M."/>
            <person name="Beynon J."/>
            <person name="Tyler B.M."/>
        </authorList>
    </citation>
    <scope>NUCLEOTIDE SEQUENCE [LARGE SCALE GENOMIC DNA]</scope>
    <source>
        <strain evidence="3">Emoy2</strain>
    </source>
</reference>
<feature type="compositionally biased region" description="Low complexity" evidence="1">
    <location>
        <begin position="129"/>
        <end position="140"/>
    </location>
</feature>
<dbReference type="VEuPathDB" id="FungiDB:HpaG801959"/>
<dbReference type="AlphaFoldDB" id="M4B6Q8"/>
<reference evidence="2" key="2">
    <citation type="submission" date="2015-06" db="UniProtKB">
        <authorList>
            <consortium name="EnsemblProtists"/>
        </authorList>
    </citation>
    <scope>IDENTIFICATION</scope>
    <source>
        <strain evidence="2">Emoy2</strain>
    </source>
</reference>
<name>M4B6Q8_HYAAE</name>
<organism evidence="2 3">
    <name type="scientific">Hyaloperonospora arabidopsidis (strain Emoy2)</name>
    <name type="common">Downy mildew agent</name>
    <name type="synonym">Peronospora arabidopsidis</name>
    <dbReference type="NCBI Taxonomy" id="559515"/>
    <lineage>
        <taxon>Eukaryota</taxon>
        <taxon>Sar</taxon>
        <taxon>Stramenopiles</taxon>
        <taxon>Oomycota</taxon>
        <taxon>Peronosporomycetes</taxon>
        <taxon>Peronosporales</taxon>
        <taxon>Peronosporaceae</taxon>
        <taxon>Hyaloperonospora</taxon>
    </lineage>
</organism>
<evidence type="ECO:0000313" key="2">
    <source>
        <dbReference type="EnsemblProtists" id="HpaP801959"/>
    </source>
</evidence>
<evidence type="ECO:0000256" key="1">
    <source>
        <dbReference type="SAM" id="MobiDB-lite"/>
    </source>
</evidence>
<protein>
    <submittedName>
        <fullName evidence="2">Uncharacterized protein</fullName>
    </submittedName>
</protein>
<dbReference type="InParanoid" id="M4B6Q8"/>
<keyword evidence="3" id="KW-1185">Reference proteome</keyword>